<dbReference type="PROSITE" id="PS00108">
    <property type="entry name" value="PROTEIN_KINASE_ST"/>
    <property type="match status" value="1"/>
</dbReference>
<evidence type="ECO:0000256" key="6">
    <source>
        <dbReference type="SAM" id="Phobius"/>
    </source>
</evidence>
<dbReference type="RefSeq" id="WP_341423667.1">
    <property type="nucleotide sequence ID" value="NZ_JBBUTG010000001.1"/>
</dbReference>
<evidence type="ECO:0000313" key="8">
    <source>
        <dbReference type="EMBL" id="MEK8029326.1"/>
    </source>
</evidence>
<accession>A0ABU9BHZ4</accession>
<organism evidence="8 9">
    <name type="scientific">Ideonella lacteola</name>
    <dbReference type="NCBI Taxonomy" id="2984193"/>
    <lineage>
        <taxon>Bacteria</taxon>
        <taxon>Pseudomonadati</taxon>
        <taxon>Pseudomonadota</taxon>
        <taxon>Betaproteobacteria</taxon>
        <taxon>Burkholderiales</taxon>
        <taxon>Sphaerotilaceae</taxon>
        <taxon>Ideonella</taxon>
    </lineage>
</organism>
<evidence type="ECO:0000256" key="5">
    <source>
        <dbReference type="PROSITE-ProRule" id="PRU10141"/>
    </source>
</evidence>
<feature type="binding site" evidence="5">
    <location>
        <position position="118"/>
    </location>
    <ligand>
        <name>ATP</name>
        <dbReference type="ChEBI" id="CHEBI:30616"/>
    </ligand>
</feature>
<name>A0ABU9BHZ4_9BURK</name>
<sequence>MVSLTAPQMAQVSRLWDEACALDGAARRCWLEQQRHLDPPVRESLQRLCEAPEACADDSFLGVPVLDLMPDVQPLTTLQAGDVVGPYRLDVELGRGGMGVVWSATRIDGAVTRRVALKLPHPWLASTNALHRFARERDILASFNHPHIAHLYDAGVSAQGQPYFALELVDGLPITTYCTAHALSLEQRIELFLQVLDAVHYAHEHQVVHRDLKPANILVSSDGMAHLLDFGIAKLLDDPDAVALTQLGVAGWTPAYASPEQIGGSPVTAQSDVYALGVLFYELICGQRPYSVNRSTRAAIEDAILNADVLPPSAVVSVAPGIERPRQALRQLRRRLRGDLDVVALTALQRPLAQRFATAKAFADDLRRFLAGEPVVSRADSRIRRVRRFLYRYRVFAGSAAAVVIGLGAGLVLAWNAAVKAREHERTAEAALSFMQDLFNAEEIDLESAHRPGERTVRELLDLGSRRIDASLKDAPRVKARIYGSLARMYEQLVLNTEVREVSRKWVVLARERAHEDPHDLVEALIAFGRSWSVPTDAESMAAFREAETILDKLGTSTPEDRWRRGRLETAHARLLIVSDRAQARRRLQHATELLADTPDKSELGQALLVQAEDFNRAHQPDAALRLVEQTLALGPVDNITRLNAMQIRCIARAQQGDLRGALDDGTMVRDAVVATYGADTEWPAYLTSTLGGLYLRASQPAEAVKLMSNEVDVLTISRRPDTVKPLVLLFTHLVAAEISRGRLADAQLWLSRMQTLEQERGAEVGDTIRVHSLAAHAALLVEQGRHEAAKAKIDEGLALAARVGSDRVLIARKLRYLAVHSLIDQGQLSQARAAFDEANNQFDEPAGVTAPPLGQEALERSLLEMELSYAQGRLDAARVAGDLLLSNINTNPHPALFQSAQRRAEVLMGLVDVKRERPEEALVHFDRAVTLDTGGVDRDSLDNIPLWVGRGFALLQLNRWAEANESARKARAIIDHHGEVAEHHQRTLSILTLALETAASSLGPVRPL</sequence>
<feature type="transmembrane region" description="Helical" evidence="6">
    <location>
        <begin position="391"/>
        <end position="415"/>
    </location>
</feature>
<evidence type="ECO:0000313" key="9">
    <source>
        <dbReference type="Proteomes" id="UP001371218"/>
    </source>
</evidence>
<reference evidence="8 9" key="1">
    <citation type="submission" date="2024-04" db="EMBL/GenBank/DDBJ databases">
        <title>Novel species of the genus Ideonella isolated from streams.</title>
        <authorList>
            <person name="Lu H."/>
        </authorList>
    </citation>
    <scope>NUCLEOTIDE SEQUENCE [LARGE SCALE GENOMIC DNA]</scope>
    <source>
        <strain evidence="8 9">DXS29W</strain>
    </source>
</reference>
<comment type="caution">
    <text evidence="8">The sequence shown here is derived from an EMBL/GenBank/DDBJ whole genome shotgun (WGS) entry which is preliminary data.</text>
</comment>
<evidence type="ECO:0000256" key="1">
    <source>
        <dbReference type="ARBA" id="ARBA00022679"/>
    </source>
</evidence>
<evidence type="ECO:0000256" key="4">
    <source>
        <dbReference type="ARBA" id="ARBA00022840"/>
    </source>
</evidence>
<dbReference type="GO" id="GO:0004674">
    <property type="term" value="F:protein serine/threonine kinase activity"/>
    <property type="evidence" value="ECO:0007669"/>
    <property type="project" value="UniProtKB-EC"/>
</dbReference>
<dbReference type="InterPro" id="IPR000719">
    <property type="entry name" value="Prot_kinase_dom"/>
</dbReference>
<dbReference type="Gene3D" id="3.30.200.20">
    <property type="entry name" value="Phosphorylase Kinase, domain 1"/>
    <property type="match status" value="1"/>
</dbReference>
<dbReference type="Gene3D" id="1.10.510.10">
    <property type="entry name" value="Transferase(Phosphotransferase) domain 1"/>
    <property type="match status" value="1"/>
</dbReference>
<keyword evidence="6" id="KW-0472">Membrane</keyword>
<dbReference type="SMART" id="SM00220">
    <property type="entry name" value="S_TKc"/>
    <property type="match status" value="1"/>
</dbReference>
<keyword evidence="4 5" id="KW-0067">ATP-binding</keyword>
<keyword evidence="9" id="KW-1185">Reference proteome</keyword>
<dbReference type="PANTHER" id="PTHR43289">
    <property type="entry name" value="MITOGEN-ACTIVATED PROTEIN KINASE KINASE KINASE 20-RELATED"/>
    <property type="match status" value="1"/>
</dbReference>
<keyword evidence="2 5" id="KW-0547">Nucleotide-binding</keyword>
<dbReference type="InterPro" id="IPR017441">
    <property type="entry name" value="Protein_kinase_ATP_BS"/>
</dbReference>
<evidence type="ECO:0000256" key="3">
    <source>
        <dbReference type="ARBA" id="ARBA00022777"/>
    </source>
</evidence>
<dbReference type="EC" id="2.7.11.1" evidence="8"/>
<keyword evidence="1 8" id="KW-0808">Transferase</keyword>
<dbReference type="Gene3D" id="1.25.40.10">
    <property type="entry name" value="Tetratricopeptide repeat domain"/>
    <property type="match status" value="2"/>
</dbReference>
<proteinExistence type="predicted"/>
<dbReference type="PANTHER" id="PTHR43289:SF34">
    <property type="entry name" value="SERINE_THREONINE-PROTEIN KINASE YBDM-RELATED"/>
    <property type="match status" value="1"/>
</dbReference>
<protein>
    <submittedName>
        <fullName evidence="8">Serine/threonine-protein kinase</fullName>
        <ecNumber evidence="8">2.7.11.1</ecNumber>
    </submittedName>
</protein>
<dbReference type="InterPro" id="IPR011990">
    <property type="entry name" value="TPR-like_helical_dom_sf"/>
</dbReference>
<dbReference type="InterPro" id="IPR008271">
    <property type="entry name" value="Ser/Thr_kinase_AS"/>
</dbReference>
<dbReference type="PROSITE" id="PS00107">
    <property type="entry name" value="PROTEIN_KINASE_ATP"/>
    <property type="match status" value="1"/>
</dbReference>
<gene>
    <name evidence="8" type="ORF">AACH06_00720</name>
</gene>
<dbReference type="SUPFAM" id="SSF56112">
    <property type="entry name" value="Protein kinase-like (PK-like)"/>
    <property type="match status" value="1"/>
</dbReference>
<dbReference type="InterPro" id="IPR011009">
    <property type="entry name" value="Kinase-like_dom_sf"/>
</dbReference>
<dbReference type="PROSITE" id="PS50011">
    <property type="entry name" value="PROTEIN_KINASE_DOM"/>
    <property type="match status" value="1"/>
</dbReference>
<keyword evidence="3 8" id="KW-0418">Kinase</keyword>
<dbReference type="SUPFAM" id="SSF48452">
    <property type="entry name" value="TPR-like"/>
    <property type="match status" value="2"/>
</dbReference>
<dbReference type="EMBL" id="JBBUTG010000001">
    <property type="protein sequence ID" value="MEK8029326.1"/>
    <property type="molecule type" value="Genomic_DNA"/>
</dbReference>
<dbReference type="CDD" id="cd14014">
    <property type="entry name" value="STKc_PknB_like"/>
    <property type="match status" value="1"/>
</dbReference>
<keyword evidence="6" id="KW-0812">Transmembrane</keyword>
<dbReference type="Pfam" id="PF00069">
    <property type="entry name" value="Pkinase"/>
    <property type="match status" value="1"/>
</dbReference>
<evidence type="ECO:0000256" key="2">
    <source>
        <dbReference type="ARBA" id="ARBA00022741"/>
    </source>
</evidence>
<dbReference type="Proteomes" id="UP001371218">
    <property type="component" value="Unassembled WGS sequence"/>
</dbReference>
<feature type="domain" description="Protein kinase" evidence="7">
    <location>
        <begin position="87"/>
        <end position="370"/>
    </location>
</feature>
<evidence type="ECO:0000259" key="7">
    <source>
        <dbReference type="PROSITE" id="PS50011"/>
    </source>
</evidence>
<keyword evidence="6" id="KW-1133">Transmembrane helix</keyword>